<proteinExistence type="predicted"/>
<protein>
    <submittedName>
        <fullName evidence="1">Uncharacterized protein</fullName>
    </submittedName>
</protein>
<evidence type="ECO:0000313" key="1">
    <source>
        <dbReference type="EMBL" id="KAA6394951.1"/>
    </source>
</evidence>
<dbReference type="AlphaFoldDB" id="A0A5J4WJ77"/>
<reference evidence="1 2" key="1">
    <citation type="submission" date="2019-03" db="EMBL/GenBank/DDBJ databases">
        <title>Single cell metagenomics reveals metabolic interactions within the superorganism composed of flagellate Streblomastix strix and complex community of Bacteroidetes bacteria on its surface.</title>
        <authorList>
            <person name="Treitli S.C."/>
            <person name="Kolisko M."/>
            <person name="Husnik F."/>
            <person name="Keeling P."/>
            <person name="Hampl V."/>
        </authorList>
    </citation>
    <scope>NUCLEOTIDE SEQUENCE [LARGE SCALE GENOMIC DNA]</scope>
    <source>
        <strain evidence="1">ST1C</strain>
    </source>
</reference>
<sequence length="147" mass="17306">MQNNNEEEQKDKLISNIKLSPENGIYVHRKQYELLRKQQKKEEIQNRGILHLLQRVIHERDIFTQDLVDRKGRLAANVNPQNISTINGQLNRSNQQKQGINWSVLNEQDSNIYSYLFSEYLPGTSRFRNIVPKYLPMPTPNTSWNGK</sequence>
<comment type="caution">
    <text evidence="1">The sequence shown here is derived from an EMBL/GenBank/DDBJ whole genome shotgun (WGS) entry which is preliminary data.</text>
</comment>
<accession>A0A5J4WJ77</accession>
<dbReference type="Proteomes" id="UP000324800">
    <property type="component" value="Unassembled WGS sequence"/>
</dbReference>
<gene>
    <name evidence="1" type="ORF">EZS28_009522</name>
</gene>
<name>A0A5J4WJ77_9EUKA</name>
<dbReference type="EMBL" id="SNRW01001806">
    <property type="protein sequence ID" value="KAA6394951.1"/>
    <property type="molecule type" value="Genomic_DNA"/>
</dbReference>
<evidence type="ECO:0000313" key="2">
    <source>
        <dbReference type="Proteomes" id="UP000324800"/>
    </source>
</evidence>
<organism evidence="1 2">
    <name type="scientific">Streblomastix strix</name>
    <dbReference type="NCBI Taxonomy" id="222440"/>
    <lineage>
        <taxon>Eukaryota</taxon>
        <taxon>Metamonada</taxon>
        <taxon>Preaxostyla</taxon>
        <taxon>Oxymonadida</taxon>
        <taxon>Streblomastigidae</taxon>
        <taxon>Streblomastix</taxon>
    </lineage>
</organism>